<name>A0ABV8CNQ2_9GAMM</name>
<dbReference type="InterPro" id="IPR054299">
    <property type="entry name" value="GumK_N"/>
</dbReference>
<dbReference type="EMBL" id="JBHSAF010000007">
    <property type="protein sequence ID" value="MFC3913517.1"/>
    <property type="molecule type" value="Genomic_DNA"/>
</dbReference>
<dbReference type="InterPro" id="IPR007345">
    <property type="entry name" value="Polysacch_pyruvyl_Trfase"/>
</dbReference>
<proteinExistence type="predicted"/>
<evidence type="ECO:0000259" key="2">
    <source>
        <dbReference type="Pfam" id="PF22059"/>
    </source>
</evidence>
<feature type="domain" description="Polysaccharide pyruvyl transferase" evidence="1">
    <location>
        <begin position="389"/>
        <end position="660"/>
    </location>
</feature>
<organism evidence="3 4">
    <name type="scientific">Pseudaeromonas sharmana</name>
    <dbReference type="NCBI Taxonomy" id="328412"/>
    <lineage>
        <taxon>Bacteria</taxon>
        <taxon>Pseudomonadati</taxon>
        <taxon>Pseudomonadota</taxon>
        <taxon>Gammaproteobacteria</taxon>
        <taxon>Aeromonadales</taxon>
        <taxon>Aeromonadaceae</taxon>
        <taxon>Pseudaeromonas</taxon>
    </lineage>
</organism>
<protein>
    <submittedName>
        <fullName evidence="3">Polysaccharide pyruvyl transferase family protein</fullName>
    </submittedName>
</protein>
<reference evidence="4" key="1">
    <citation type="journal article" date="2019" name="Int. J. Syst. Evol. Microbiol.">
        <title>The Global Catalogue of Microorganisms (GCM) 10K type strain sequencing project: providing services to taxonomists for standard genome sequencing and annotation.</title>
        <authorList>
            <consortium name="The Broad Institute Genomics Platform"/>
            <consortium name="The Broad Institute Genome Sequencing Center for Infectious Disease"/>
            <person name="Wu L."/>
            <person name="Ma J."/>
        </authorList>
    </citation>
    <scope>NUCLEOTIDE SEQUENCE [LARGE SCALE GENOMIC DNA]</scope>
    <source>
        <strain evidence="4">CCUG 54939</strain>
    </source>
</reference>
<dbReference type="Gene3D" id="3.40.50.11010">
    <property type="match status" value="1"/>
</dbReference>
<keyword evidence="3" id="KW-0808">Transferase</keyword>
<accession>A0ABV8CNQ2</accession>
<dbReference type="RefSeq" id="WP_377151893.1">
    <property type="nucleotide sequence ID" value="NZ_JBHSAF010000007.1"/>
</dbReference>
<evidence type="ECO:0000313" key="3">
    <source>
        <dbReference type="EMBL" id="MFC3913517.1"/>
    </source>
</evidence>
<keyword evidence="4" id="KW-1185">Reference proteome</keyword>
<dbReference type="Proteomes" id="UP001595692">
    <property type="component" value="Unassembled WGS sequence"/>
</dbReference>
<dbReference type="SUPFAM" id="SSF53756">
    <property type="entry name" value="UDP-Glycosyltransferase/glycogen phosphorylase"/>
    <property type="match status" value="1"/>
</dbReference>
<feature type="domain" description="Glucuronosyltransferase GumK N-terminal" evidence="2">
    <location>
        <begin position="5"/>
        <end position="170"/>
    </location>
</feature>
<sequence length="734" mass="83549">MNVLFLTAHDYRTPRKVSLHFIADKLAQTGPVRFFSMRYSWLSRHRPDGRHVIADKANRLETVNGVDCFLWKPPLHPVNTRRRWLRWLEPWLYRLYVACCPALLNRWIREADVIFFESGIAPAFYDKAQRLNPAARKVYVAADELDAIDVAECIKTILYRISPQLDYVVVNSRDMVRDFAPGTRRFFVPHGIDESIREQGDPSPYDAGIHAVSVGSMLFDRQFVTLAAQAHPEMTFHIIGCGQARAPEWPANVRHYDEMPFQETIRYVKHAQIGLAPYRPEAIPPSLADTSMKLQQYAFFGVPAVCPLQVTGDYPHRFGYRAGDAASIKQALTQAVAAGNNVGISVLNWQQITDRYLAPQAYADTQLPSTPVRPAATHAYFFIETQFDNLGDALLNRELIRLMDEHASVTLGMSKVPASFESMLGNEFVRQFQIDRQHGRAAFLLKILWRRLGGERSYLFLSPGGWIGELDGRLNLRSWLHTALYYLLSLSGVRICQFGVSYEDLGPKLQLQLRSRSAAMFRHFVRDTHSRQTMESLSVKIHGLTPDLAFNAFEARESSPRYRAITFSFRDDQYPQQRQDIQTLVEKCLAFFPDTLPIFCVYQVKKDRAVNEFLASWLREQHGRSVQVDDGSNTIAATQQLYSRSDVMISNRLHSLLLAGSVGNTMLAAPITEHNKKIIALFDDLALKSNVLSRERLADLEPAQLVNFLQASASSCWQQKAILRQQFTDVFNAV</sequence>
<dbReference type="PANTHER" id="PTHR36836">
    <property type="entry name" value="COLANIC ACID BIOSYNTHESIS PROTEIN WCAK"/>
    <property type="match status" value="1"/>
</dbReference>
<evidence type="ECO:0000259" key="1">
    <source>
        <dbReference type="Pfam" id="PF04230"/>
    </source>
</evidence>
<dbReference type="PANTHER" id="PTHR36836:SF1">
    <property type="entry name" value="COLANIC ACID BIOSYNTHESIS PROTEIN WCAK"/>
    <property type="match status" value="1"/>
</dbReference>
<dbReference type="Pfam" id="PF22059">
    <property type="entry name" value="GumK_N"/>
    <property type="match status" value="1"/>
</dbReference>
<gene>
    <name evidence="3" type="ORF">ACFOSS_08570</name>
</gene>
<evidence type="ECO:0000313" key="4">
    <source>
        <dbReference type="Proteomes" id="UP001595692"/>
    </source>
</evidence>
<dbReference type="GO" id="GO:0016740">
    <property type="term" value="F:transferase activity"/>
    <property type="evidence" value="ECO:0007669"/>
    <property type="project" value="UniProtKB-KW"/>
</dbReference>
<dbReference type="Pfam" id="PF04230">
    <property type="entry name" value="PS_pyruv_trans"/>
    <property type="match status" value="1"/>
</dbReference>
<dbReference type="Gene3D" id="3.40.50.2000">
    <property type="entry name" value="Glycogen Phosphorylase B"/>
    <property type="match status" value="1"/>
</dbReference>
<comment type="caution">
    <text evidence="3">The sequence shown here is derived from an EMBL/GenBank/DDBJ whole genome shotgun (WGS) entry which is preliminary data.</text>
</comment>